<name>A0A392LYV5_9FABA</name>
<gene>
    <name evidence="2" type="ORF">A2U01_0000918</name>
</gene>
<reference evidence="2 3" key="1">
    <citation type="journal article" date="2018" name="Front. Plant Sci.">
        <title>Red Clover (Trifolium pratense) and Zigzag Clover (T. medium) - A Picture of Genomic Similarities and Differences.</title>
        <authorList>
            <person name="Dluhosova J."/>
            <person name="Istvanek J."/>
            <person name="Nedelnik J."/>
            <person name="Repkova J."/>
        </authorList>
    </citation>
    <scope>NUCLEOTIDE SEQUENCE [LARGE SCALE GENOMIC DNA]</scope>
    <source>
        <strain evidence="3">cv. 10/8</strain>
        <tissue evidence="2">Leaf</tissue>
    </source>
</reference>
<feature type="region of interest" description="Disordered" evidence="1">
    <location>
        <begin position="1"/>
        <end position="28"/>
    </location>
</feature>
<evidence type="ECO:0000256" key="1">
    <source>
        <dbReference type="SAM" id="MobiDB-lite"/>
    </source>
</evidence>
<sequence>EKKKNVISQSEPPHDTIHHHCRRPSTSSSFSFVRIITAAPGPDSVK</sequence>
<dbReference type="Proteomes" id="UP000265520">
    <property type="component" value="Unassembled WGS sequence"/>
</dbReference>
<evidence type="ECO:0000313" key="2">
    <source>
        <dbReference type="EMBL" id="MCH80156.1"/>
    </source>
</evidence>
<comment type="caution">
    <text evidence="2">The sequence shown here is derived from an EMBL/GenBank/DDBJ whole genome shotgun (WGS) entry which is preliminary data.</text>
</comment>
<proteinExistence type="predicted"/>
<feature type="compositionally biased region" description="Polar residues" evidence="1">
    <location>
        <begin position="1"/>
        <end position="11"/>
    </location>
</feature>
<feature type="non-terminal residue" evidence="2">
    <location>
        <position position="1"/>
    </location>
</feature>
<evidence type="ECO:0000313" key="3">
    <source>
        <dbReference type="Proteomes" id="UP000265520"/>
    </source>
</evidence>
<protein>
    <submittedName>
        <fullName evidence="2">Uncharacterized protein</fullName>
    </submittedName>
</protein>
<dbReference type="AlphaFoldDB" id="A0A392LYV5"/>
<dbReference type="EMBL" id="LXQA010000743">
    <property type="protein sequence ID" value="MCH80156.1"/>
    <property type="molecule type" value="Genomic_DNA"/>
</dbReference>
<keyword evidence="3" id="KW-1185">Reference proteome</keyword>
<organism evidence="2 3">
    <name type="scientific">Trifolium medium</name>
    <dbReference type="NCBI Taxonomy" id="97028"/>
    <lineage>
        <taxon>Eukaryota</taxon>
        <taxon>Viridiplantae</taxon>
        <taxon>Streptophyta</taxon>
        <taxon>Embryophyta</taxon>
        <taxon>Tracheophyta</taxon>
        <taxon>Spermatophyta</taxon>
        <taxon>Magnoliopsida</taxon>
        <taxon>eudicotyledons</taxon>
        <taxon>Gunneridae</taxon>
        <taxon>Pentapetalae</taxon>
        <taxon>rosids</taxon>
        <taxon>fabids</taxon>
        <taxon>Fabales</taxon>
        <taxon>Fabaceae</taxon>
        <taxon>Papilionoideae</taxon>
        <taxon>50 kb inversion clade</taxon>
        <taxon>NPAAA clade</taxon>
        <taxon>Hologalegina</taxon>
        <taxon>IRL clade</taxon>
        <taxon>Trifolieae</taxon>
        <taxon>Trifolium</taxon>
    </lineage>
</organism>
<accession>A0A392LYV5</accession>